<organism evidence="2 3">
    <name type="scientific">Rhodonia placenta</name>
    <dbReference type="NCBI Taxonomy" id="104341"/>
    <lineage>
        <taxon>Eukaryota</taxon>
        <taxon>Fungi</taxon>
        <taxon>Dikarya</taxon>
        <taxon>Basidiomycota</taxon>
        <taxon>Agaricomycotina</taxon>
        <taxon>Agaricomycetes</taxon>
        <taxon>Polyporales</taxon>
        <taxon>Adustoporiaceae</taxon>
        <taxon>Rhodonia</taxon>
    </lineage>
</organism>
<feature type="region of interest" description="Disordered" evidence="1">
    <location>
        <begin position="47"/>
        <end position="97"/>
    </location>
</feature>
<dbReference type="EMBL" id="JADOXO010000070">
    <property type="protein sequence ID" value="KAF9815487.1"/>
    <property type="molecule type" value="Genomic_DNA"/>
</dbReference>
<accession>A0A8H7P3S4</accession>
<dbReference type="AlphaFoldDB" id="A0A8H7P3S4"/>
<gene>
    <name evidence="2" type="ORF">IEO21_04584</name>
</gene>
<reference evidence="2" key="2">
    <citation type="journal article" name="Front. Microbiol.">
        <title>Degradative Capacity of Two Strains of Rhodonia placenta: From Phenotype to Genotype.</title>
        <authorList>
            <person name="Kolle M."/>
            <person name="Horta M.A.C."/>
            <person name="Nowrousian M."/>
            <person name="Ohm R.A."/>
            <person name="Benz J.P."/>
            <person name="Pilgard A."/>
        </authorList>
    </citation>
    <scope>NUCLEOTIDE SEQUENCE</scope>
    <source>
        <strain evidence="2">FPRL280</strain>
    </source>
</reference>
<comment type="caution">
    <text evidence="2">The sequence shown here is derived from an EMBL/GenBank/DDBJ whole genome shotgun (WGS) entry which is preliminary data.</text>
</comment>
<sequence>MALSWKVNPRSRGLVMHVLVKMRSLNLRLLPLVLWCLTSHGTVGMRLSPTDTRSNAHTRSMLQPRGHEGSAPMSRSTLPTSKQWARPCPSSWRRSTAPAGNYVQSGLAHRPKRGALPGPSVGADGIGSWRRYAAARPRCQIRDTRRELVPRGFGLLSLSRRAVSCRVAERHRGVP</sequence>
<evidence type="ECO:0000313" key="2">
    <source>
        <dbReference type="EMBL" id="KAF9815487.1"/>
    </source>
</evidence>
<proteinExistence type="predicted"/>
<protein>
    <submittedName>
        <fullName evidence="2">Uncharacterized protein</fullName>
    </submittedName>
</protein>
<name>A0A8H7P3S4_9APHY</name>
<reference evidence="2" key="1">
    <citation type="submission" date="2020-11" db="EMBL/GenBank/DDBJ databases">
        <authorList>
            <person name="Koelle M."/>
            <person name="Horta M.A.C."/>
            <person name="Nowrousian M."/>
            <person name="Ohm R.A."/>
            <person name="Benz P."/>
            <person name="Pilgard A."/>
        </authorList>
    </citation>
    <scope>NUCLEOTIDE SEQUENCE</scope>
    <source>
        <strain evidence="2">FPRL280</strain>
    </source>
</reference>
<evidence type="ECO:0000313" key="3">
    <source>
        <dbReference type="Proteomes" id="UP000639403"/>
    </source>
</evidence>
<dbReference type="Proteomes" id="UP000639403">
    <property type="component" value="Unassembled WGS sequence"/>
</dbReference>
<feature type="compositionally biased region" description="Polar residues" evidence="1">
    <location>
        <begin position="49"/>
        <end position="61"/>
    </location>
</feature>
<evidence type="ECO:0000256" key="1">
    <source>
        <dbReference type="SAM" id="MobiDB-lite"/>
    </source>
</evidence>
<feature type="compositionally biased region" description="Polar residues" evidence="1">
    <location>
        <begin position="73"/>
        <end position="83"/>
    </location>
</feature>